<dbReference type="EMBL" id="JADCNL010000006">
    <property type="protein sequence ID" value="KAG0477187.1"/>
    <property type="molecule type" value="Genomic_DNA"/>
</dbReference>
<feature type="region of interest" description="Disordered" evidence="1">
    <location>
        <begin position="197"/>
        <end position="217"/>
    </location>
</feature>
<dbReference type="Proteomes" id="UP000636800">
    <property type="component" value="Chromosome 6"/>
</dbReference>
<feature type="region of interest" description="Disordered" evidence="1">
    <location>
        <begin position="109"/>
        <end position="128"/>
    </location>
</feature>
<feature type="compositionally biased region" description="Basic and acidic residues" evidence="1">
    <location>
        <begin position="47"/>
        <end position="63"/>
    </location>
</feature>
<evidence type="ECO:0000313" key="2">
    <source>
        <dbReference type="EMBL" id="KAG0477187.1"/>
    </source>
</evidence>
<accession>A0A835UX18</accession>
<evidence type="ECO:0000256" key="1">
    <source>
        <dbReference type="SAM" id="MobiDB-lite"/>
    </source>
</evidence>
<comment type="caution">
    <text evidence="2">The sequence shown here is derived from an EMBL/GenBank/DDBJ whole genome shotgun (WGS) entry which is preliminary data.</text>
</comment>
<feature type="compositionally biased region" description="Acidic residues" evidence="1">
    <location>
        <begin position="115"/>
        <end position="124"/>
    </location>
</feature>
<evidence type="ECO:0000313" key="3">
    <source>
        <dbReference type="Proteomes" id="UP000636800"/>
    </source>
</evidence>
<protein>
    <submittedName>
        <fullName evidence="2">Uncharacterized protein</fullName>
    </submittedName>
</protein>
<proteinExistence type="predicted"/>
<reference evidence="2 3" key="1">
    <citation type="journal article" date="2020" name="Nat. Food">
        <title>A phased Vanilla planifolia genome enables genetic improvement of flavour and production.</title>
        <authorList>
            <person name="Hasing T."/>
            <person name="Tang H."/>
            <person name="Brym M."/>
            <person name="Khazi F."/>
            <person name="Huang T."/>
            <person name="Chambers A.H."/>
        </authorList>
    </citation>
    <scope>NUCLEOTIDE SEQUENCE [LARGE SCALE GENOMIC DNA]</scope>
    <source>
        <tissue evidence="2">Leaf</tissue>
    </source>
</reference>
<organism evidence="2 3">
    <name type="scientific">Vanilla planifolia</name>
    <name type="common">Vanilla</name>
    <dbReference type="NCBI Taxonomy" id="51239"/>
    <lineage>
        <taxon>Eukaryota</taxon>
        <taxon>Viridiplantae</taxon>
        <taxon>Streptophyta</taxon>
        <taxon>Embryophyta</taxon>
        <taxon>Tracheophyta</taxon>
        <taxon>Spermatophyta</taxon>
        <taxon>Magnoliopsida</taxon>
        <taxon>Liliopsida</taxon>
        <taxon>Asparagales</taxon>
        <taxon>Orchidaceae</taxon>
        <taxon>Vanilloideae</taxon>
        <taxon>Vanilleae</taxon>
        <taxon>Vanilla</taxon>
    </lineage>
</organism>
<feature type="compositionally biased region" description="Basic and acidic residues" evidence="1">
    <location>
        <begin position="205"/>
        <end position="217"/>
    </location>
</feature>
<feature type="region of interest" description="Disordered" evidence="1">
    <location>
        <begin position="47"/>
        <end position="67"/>
    </location>
</feature>
<gene>
    <name evidence="2" type="ORF">HPP92_014028</name>
</gene>
<sequence>MDNGFDRSDDATKTSCEITSEVGDVVDVIKHDGVDKKSLKEANLDVMKDGVDGDGLGEVKDNENNENMEVVENEEVKEDLLYNEEQKKDAGDSLDGEVNKFAGEPLHVEKKHDEEAEEESEAVDATEVIGEVKDCVEKDNVGVNTEIEENKDFRQTKNEQGEKVVDELKNDDEKVVGEEMCVDNYSVTEGLRDIVDRNTMQSINDVKDSGEKNDQKR</sequence>
<keyword evidence="3" id="KW-1185">Reference proteome</keyword>
<name>A0A835UX18_VANPL</name>
<dbReference type="AlphaFoldDB" id="A0A835UX18"/>